<evidence type="ECO:0000256" key="1">
    <source>
        <dbReference type="ARBA" id="ARBA00007825"/>
    </source>
</evidence>
<dbReference type="Proteomes" id="UP000317998">
    <property type="component" value="Unassembled WGS sequence"/>
</dbReference>
<evidence type="ECO:0000256" key="2">
    <source>
        <dbReference type="ARBA" id="ARBA00022964"/>
    </source>
</evidence>
<accession>A0A542YKQ0</accession>
<dbReference type="Gene3D" id="2.60.130.10">
    <property type="entry name" value="Aromatic compound dioxygenase"/>
    <property type="match status" value="1"/>
</dbReference>
<comment type="caution">
    <text evidence="5">The sequence shown here is derived from an EMBL/GenBank/DDBJ whole genome shotgun (WGS) entry which is preliminary data.</text>
</comment>
<keyword evidence="6" id="KW-1185">Reference proteome</keyword>
<dbReference type="InterPro" id="IPR050770">
    <property type="entry name" value="Intradiol_RC_Dioxygenase"/>
</dbReference>
<feature type="domain" description="Intradiol ring-cleavage dioxygenases" evidence="4">
    <location>
        <begin position="36"/>
        <end position="105"/>
    </location>
</feature>
<proteinExistence type="inferred from homology"/>
<dbReference type="EMBL" id="VFOM01000001">
    <property type="protein sequence ID" value="TQL48504.1"/>
    <property type="molecule type" value="Genomic_DNA"/>
</dbReference>
<dbReference type="PANTHER" id="PTHR33711">
    <property type="entry name" value="DIOXYGENASE, PUTATIVE (AFU_ORTHOLOGUE AFUA_2G02910)-RELATED"/>
    <property type="match status" value="1"/>
</dbReference>
<keyword evidence="2 5" id="KW-0223">Dioxygenase</keyword>
<gene>
    <name evidence="5" type="ORF">FB562_1598</name>
</gene>
<keyword evidence="3" id="KW-0560">Oxidoreductase</keyword>
<evidence type="ECO:0000313" key="6">
    <source>
        <dbReference type="Proteomes" id="UP000317998"/>
    </source>
</evidence>
<protein>
    <submittedName>
        <fullName evidence="5">Protocatechuate 3,4-dioxygenase alpha subunit</fullName>
    </submittedName>
</protein>
<name>A0A542YKQ0_9MICO</name>
<dbReference type="Pfam" id="PF00775">
    <property type="entry name" value="Dioxygenase_C"/>
    <property type="match status" value="1"/>
</dbReference>
<evidence type="ECO:0000256" key="3">
    <source>
        <dbReference type="ARBA" id="ARBA00023002"/>
    </source>
</evidence>
<dbReference type="GO" id="GO:0008199">
    <property type="term" value="F:ferric iron binding"/>
    <property type="evidence" value="ECO:0007669"/>
    <property type="project" value="InterPro"/>
</dbReference>
<evidence type="ECO:0000313" key="5">
    <source>
        <dbReference type="EMBL" id="TQL48504.1"/>
    </source>
</evidence>
<dbReference type="InterPro" id="IPR015889">
    <property type="entry name" value="Intradiol_dOase_core"/>
</dbReference>
<dbReference type="NCBIfam" id="TIGR02423">
    <property type="entry name" value="protocat_alph"/>
    <property type="match status" value="1"/>
</dbReference>
<dbReference type="InterPro" id="IPR012786">
    <property type="entry name" value="Protocat_dOase_a"/>
</dbReference>
<dbReference type="RefSeq" id="WP_185740482.1">
    <property type="nucleotide sequence ID" value="NZ_VFOM01000001.1"/>
</dbReference>
<organism evidence="5 6">
    <name type="scientific">Homoserinimonas aerilata</name>
    <dbReference type="NCBI Taxonomy" id="1162970"/>
    <lineage>
        <taxon>Bacteria</taxon>
        <taxon>Bacillati</taxon>
        <taxon>Actinomycetota</taxon>
        <taxon>Actinomycetes</taxon>
        <taxon>Micrococcales</taxon>
        <taxon>Microbacteriaceae</taxon>
        <taxon>Homoserinimonas</taxon>
    </lineage>
</organism>
<comment type="similarity">
    <text evidence="1">Belongs to the intradiol ring-cleavage dioxygenase family.</text>
</comment>
<dbReference type="SUPFAM" id="SSF49482">
    <property type="entry name" value="Aromatic compound dioxygenase"/>
    <property type="match status" value="1"/>
</dbReference>
<reference evidence="5 6" key="1">
    <citation type="submission" date="2019-06" db="EMBL/GenBank/DDBJ databases">
        <title>Sequencing the genomes of 1000 actinobacteria strains.</title>
        <authorList>
            <person name="Klenk H.-P."/>
        </authorList>
    </citation>
    <scope>NUCLEOTIDE SEQUENCE [LARGE SCALE GENOMIC DNA]</scope>
    <source>
        <strain evidence="5 6">DSM 26477</strain>
    </source>
</reference>
<dbReference type="InterPro" id="IPR000627">
    <property type="entry name" value="Intradiol_dOase_C"/>
</dbReference>
<sequence>MAKLVATPGQTVGPFFGYALPYAGGEDLVDRTHPHAVRLHGRVTDGAGAAIPDALVELWQADEQGNIPHEPGSLRRDGYTFTGFGRAAVDDTGHYQFTTVEPGATDAGRPPFFMITVFARGLLDKLHTRAYLPEAAAQGGDAVLSALAPDRVRTLIATRDGEGSLLFDIRLQGDQETVFLDFGA</sequence>
<dbReference type="AlphaFoldDB" id="A0A542YKQ0"/>
<dbReference type="GO" id="GO:0018578">
    <property type="term" value="F:protocatechuate 3,4-dioxygenase activity"/>
    <property type="evidence" value="ECO:0007669"/>
    <property type="project" value="InterPro"/>
</dbReference>
<dbReference type="PANTHER" id="PTHR33711:SF9">
    <property type="entry name" value="PROTOCATECHUATE 3,4-DIOXYGENASE ALPHA CHAIN"/>
    <property type="match status" value="1"/>
</dbReference>
<evidence type="ECO:0000259" key="4">
    <source>
        <dbReference type="Pfam" id="PF00775"/>
    </source>
</evidence>